<feature type="domain" description="GAF" evidence="1">
    <location>
        <begin position="45"/>
        <end position="159"/>
    </location>
</feature>
<sequence length="239" mass="26349">MAAALPISAEQEAERLQALKPYKALEHLHNEVFEDIAYLTARLFAAPIAQVSLVDAEEVTYPGNVGDPKLASRLARQDSICAVAVYKPGATTVFSNLRANPCIWISEEAQKDFAFYASHPLQTAGGQPIGSLCVLDKKPREFTANEQLILQRLAGIAMHLLDLELVAAPEQAPALWDAINARIQLSLQRIETLTALARWEVSPETATAQAYQASIHEERMLIVQDIEYEVSNAFARLQQ</sequence>
<proteinExistence type="predicted"/>
<evidence type="ECO:0000259" key="1">
    <source>
        <dbReference type="Pfam" id="PF13185"/>
    </source>
</evidence>
<dbReference type="RefSeq" id="WP_208132519.1">
    <property type="nucleotide sequence ID" value="NZ_BAABGQ010000004.1"/>
</dbReference>
<accession>A0ABP8Q149</accession>
<dbReference type="InterPro" id="IPR029016">
    <property type="entry name" value="GAF-like_dom_sf"/>
</dbReference>
<dbReference type="PANTHER" id="PTHR43102:SF2">
    <property type="entry name" value="GAF DOMAIN-CONTAINING PROTEIN"/>
    <property type="match status" value="1"/>
</dbReference>
<comment type="caution">
    <text evidence="2">The sequence shown here is derived from an EMBL/GenBank/DDBJ whole genome shotgun (WGS) entry which is preliminary data.</text>
</comment>
<dbReference type="Pfam" id="PF13185">
    <property type="entry name" value="GAF_2"/>
    <property type="match status" value="1"/>
</dbReference>
<gene>
    <name evidence="2" type="ORF">GCM10023172_06720</name>
</gene>
<dbReference type="Proteomes" id="UP001501243">
    <property type="component" value="Unassembled WGS sequence"/>
</dbReference>
<organism evidence="2 3">
    <name type="scientific">Hymenobacter ginsengisoli</name>
    <dbReference type="NCBI Taxonomy" id="1051626"/>
    <lineage>
        <taxon>Bacteria</taxon>
        <taxon>Pseudomonadati</taxon>
        <taxon>Bacteroidota</taxon>
        <taxon>Cytophagia</taxon>
        <taxon>Cytophagales</taxon>
        <taxon>Hymenobacteraceae</taxon>
        <taxon>Hymenobacter</taxon>
    </lineage>
</organism>
<keyword evidence="3" id="KW-1185">Reference proteome</keyword>
<protein>
    <recommendedName>
        <fullName evidence="1">GAF domain-containing protein</fullName>
    </recommendedName>
</protein>
<dbReference type="InterPro" id="IPR003018">
    <property type="entry name" value="GAF"/>
</dbReference>
<evidence type="ECO:0000313" key="2">
    <source>
        <dbReference type="EMBL" id="GAA4495263.1"/>
    </source>
</evidence>
<name>A0ABP8Q149_9BACT</name>
<dbReference type="SUPFAM" id="SSF55781">
    <property type="entry name" value="GAF domain-like"/>
    <property type="match status" value="1"/>
</dbReference>
<dbReference type="PANTHER" id="PTHR43102">
    <property type="entry name" value="SLR1143 PROTEIN"/>
    <property type="match status" value="1"/>
</dbReference>
<reference evidence="3" key="1">
    <citation type="journal article" date="2019" name="Int. J. Syst. Evol. Microbiol.">
        <title>The Global Catalogue of Microorganisms (GCM) 10K type strain sequencing project: providing services to taxonomists for standard genome sequencing and annotation.</title>
        <authorList>
            <consortium name="The Broad Institute Genomics Platform"/>
            <consortium name="The Broad Institute Genome Sequencing Center for Infectious Disease"/>
            <person name="Wu L."/>
            <person name="Ma J."/>
        </authorList>
    </citation>
    <scope>NUCLEOTIDE SEQUENCE [LARGE SCALE GENOMIC DNA]</scope>
    <source>
        <strain evidence="3">JCM 17841</strain>
    </source>
</reference>
<dbReference type="Gene3D" id="3.30.450.40">
    <property type="match status" value="1"/>
</dbReference>
<dbReference type="EMBL" id="BAABGQ010000004">
    <property type="protein sequence ID" value="GAA4495263.1"/>
    <property type="molecule type" value="Genomic_DNA"/>
</dbReference>
<evidence type="ECO:0000313" key="3">
    <source>
        <dbReference type="Proteomes" id="UP001501243"/>
    </source>
</evidence>